<sequence>MAALRRRVSVRGVSILAALVFVAILGGVAIAVENILPQSGSQSMVAATLAEQAGINDISKNTSSKDDAELKGAARCNAPIEAKKGPKEGREGVESVCVKGCQYKIYAGTPTTVNAEDLCAKETDEVTKKKCETERPCIVLQCGGNTPCTAVGGGSDKKKDELLGKAARIPEYFKNDSEIQRLLSEAKTNPTEAQAKIEKLDPYMQAAFSEAKADEQVDIQNKQAKNTETARDLIQQYGENDPQAKKLEEENRRLAEQNANLDKIDTKKLAEEQAKLPGDPSKVSCETTKTCTDDTRKDPVPPVPVPKPRPTCTGSNCSTFPPGPTKIGDPTRTGSSDSFLKGLLGGLSQAFRPTPPQPPTTPPQQCQTDPNAYSQQQQQYQYQLQQYNYQMQQYNYQQQQNQYSGYGYGSPTLPPPAMPQPCTPSTGNQCQAQPQQPPASACTAGSWRPTYSGACITNWQCIPNPNTNPPTATLSCEPKVADVGATLAITYGCSSGVASSSSFTVTTQPGGSATTTVAAPPQGTNTATYTLSCTDQGKTSGAQCSVQVSRPNIILVANPKTVAPDGISLLSWLTSGMKSCVISSPDQPDFTERNAANTSVTGVATSSPISSQAQFLLHCETVAGSVRDATTTVSVVQ</sequence>
<feature type="compositionally biased region" description="Low complexity" evidence="1">
    <location>
        <begin position="363"/>
        <end position="378"/>
    </location>
</feature>
<dbReference type="Proteomes" id="UP000178328">
    <property type="component" value="Unassembled WGS sequence"/>
</dbReference>
<accession>A0A1F6DR58</accession>
<evidence type="ECO:0000256" key="1">
    <source>
        <dbReference type="SAM" id="MobiDB-lite"/>
    </source>
</evidence>
<reference evidence="2 3" key="1">
    <citation type="journal article" date="2016" name="Nat. Commun.">
        <title>Thousands of microbial genomes shed light on interconnected biogeochemical processes in an aquifer system.</title>
        <authorList>
            <person name="Anantharaman K."/>
            <person name="Brown C.T."/>
            <person name="Hug L.A."/>
            <person name="Sharon I."/>
            <person name="Castelle C.J."/>
            <person name="Probst A.J."/>
            <person name="Thomas B.C."/>
            <person name="Singh A."/>
            <person name="Wilkins M.J."/>
            <person name="Karaoz U."/>
            <person name="Brodie E.L."/>
            <person name="Williams K.H."/>
            <person name="Hubbard S.S."/>
            <person name="Banfield J.F."/>
        </authorList>
    </citation>
    <scope>NUCLEOTIDE SEQUENCE [LARGE SCALE GENOMIC DNA]</scope>
</reference>
<organism evidence="2 3">
    <name type="scientific">Candidatus Kaiserbacteria bacterium RIFCSPHIGHO2_02_FULL_54_11b</name>
    <dbReference type="NCBI Taxonomy" id="1798494"/>
    <lineage>
        <taxon>Bacteria</taxon>
        <taxon>Candidatus Kaiseribacteriota</taxon>
    </lineage>
</organism>
<dbReference type="EMBL" id="MFLH01000049">
    <property type="protein sequence ID" value="OGG63883.1"/>
    <property type="molecule type" value="Genomic_DNA"/>
</dbReference>
<comment type="caution">
    <text evidence="2">The sequence shown here is derived from an EMBL/GenBank/DDBJ whole genome shotgun (WGS) entry which is preliminary data.</text>
</comment>
<feature type="region of interest" description="Disordered" evidence="1">
    <location>
        <begin position="273"/>
        <end position="378"/>
    </location>
</feature>
<dbReference type="AlphaFoldDB" id="A0A1F6DR58"/>
<name>A0A1F6DR58_9BACT</name>
<proteinExistence type="predicted"/>
<feature type="compositionally biased region" description="Pro residues" evidence="1">
    <location>
        <begin position="300"/>
        <end position="309"/>
    </location>
</feature>
<gene>
    <name evidence="2" type="ORF">A3C18_01920</name>
</gene>
<feature type="compositionally biased region" description="Pro residues" evidence="1">
    <location>
        <begin position="353"/>
        <end position="362"/>
    </location>
</feature>
<protein>
    <submittedName>
        <fullName evidence="2">Uncharacterized protein</fullName>
    </submittedName>
</protein>
<evidence type="ECO:0000313" key="2">
    <source>
        <dbReference type="EMBL" id="OGG63883.1"/>
    </source>
</evidence>
<evidence type="ECO:0000313" key="3">
    <source>
        <dbReference type="Proteomes" id="UP000178328"/>
    </source>
</evidence>